<evidence type="ECO:0000313" key="2">
    <source>
        <dbReference type="Proteomes" id="UP000199623"/>
    </source>
</evidence>
<dbReference type="AlphaFoldDB" id="A0A1G7TPX3"/>
<dbReference type="RefSeq" id="WP_090051111.1">
    <property type="nucleotide sequence ID" value="NZ_FNCC01000007.1"/>
</dbReference>
<reference evidence="2" key="1">
    <citation type="submission" date="2016-10" db="EMBL/GenBank/DDBJ databases">
        <authorList>
            <person name="Varghese N."/>
            <person name="Submissions S."/>
        </authorList>
    </citation>
    <scope>NUCLEOTIDE SEQUENCE [LARGE SCALE GENOMIC DNA]</scope>
    <source>
        <strain evidence="2">CGMCC 4.3506</strain>
    </source>
</reference>
<dbReference type="EMBL" id="FNCC01000007">
    <property type="protein sequence ID" value="SDG37271.1"/>
    <property type="molecule type" value="Genomic_DNA"/>
</dbReference>
<keyword evidence="2" id="KW-1185">Reference proteome</keyword>
<gene>
    <name evidence="1" type="ORF">SAMN05216553_107399</name>
</gene>
<organism evidence="1 2">
    <name type="scientific">Lentzea fradiae</name>
    <dbReference type="NCBI Taxonomy" id="200378"/>
    <lineage>
        <taxon>Bacteria</taxon>
        <taxon>Bacillati</taxon>
        <taxon>Actinomycetota</taxon>
        <taxon>Actinomycetes</taxon>
        <taxon>Pseudonocardiales</taxon>
        <taxon>Pseudonocardiaceae</taxon>
        <taxon>Lentzea</taxon>
    </lineage>
</organism>
<name>A0A1G7TPX3_9PSEU</name>
<protein>
    <submittedName>
        <fullName evidence="1">Uncharacterized protein</fullName>
    </submittedName>
</protein>
<accession>A0A1G7TPX3</accession>
<sequence length="217" mass="24533">MKWFRRRKAEDVVPAHLPNADEAAQRFWERWFELVPVVSAALGDGEPHRVEDELRDLVRGLHPDLVFSLEQGHMAMYALVVTGQEDPRLRPYTDAWIKAAPPADMVWEFHDSVPPVPDPTEVVVNLGDVRLRLGDYRVVAQVDGDVVDVAVYHPALCELTDQQRQTMTFLPLDVTLGERLAGERLRRVETAQLEPEGTISLLELRSLVRELAGQSQG</sequence>
<dbReference type="STRING" id="200378.SAMN05216553_107399"/>
<proteinExistence type="predicted"/>
<evidence type="ECO:0000313" key="1">
    <source>
        <dbReference type="EMBL" id="SDG37271.1"/>
    </source>
</evidence>
<dbReference type="Proteomes" id="UP000199623">
    <property type="component" value="Unassembled WGS sequence"/>
</dbReference>
<dbReference type="OrthoDB" id="3828153at2"/>